<keyword evidence="3" id="KW-0408">Iron</keyword>
<dbReference type="Gene3D" id="2.102.10.10">
    <property type="entry name" value="Rieske [2Fe-2S] iron-sulphur domain"/>
    <property type="match status" value="1"/>
</dbReference>
<evidence type="ECO:0000256" key="2">
    <source>
        <dbReference type="ARBA" id="ARBA00022723"/>
    </source>
</evidence>
<evidence type="ECO:0000256" key="1">
    <source>
        <dbReference type="ARBA" id="ARBA00022714"/>
    </source>
</evidence>
<name>A0AAU7YB38_9PSED</name>
<evidence type="ECO:0000313" key="6">
    <source>
        <dbReference type="EMBL" id="XBY66213.1"/>
    </source>
</evidence>
<evidence type="ECO:0000259" key="5">
    <source>
        <dbReference type="PROSITE" id="PS51296"/>
    </source>
</evidence>
<dbReference type="PROSITE" id="PS51296">
    <property type="entry name" value="RIESKE"/>
    <property type="match status" value="1"/>
</dbReference>
<dbReference type="InterPro" id="IPR017941">
    <property type="entry name" value="Rieske_2Fe-2S"/>
</dbReference>
<organism evidence="6">
    <name type="scientific">Pseudomonas solani</name>
    <dbReference type="NCBI Taxonomy" id="2731552"/>
    <lineage>
        <taxon>Bacteria</taxon>
        <taxon>Pseudomonadati</taxon>
        <taxon>Pseudomonadota</taxon>
        <taxon>Gammaproteobacteria</taxon>
        <taxon>Pseudomonadales</taxon>
        <taxon>Pseudomonadaceae</taxon>
        <taxon>Pseudomonas</taxon>
    </lineage>
</organism>
<dbReference type="InterPro" id="IPR036922">
    <property type="entry name" value="Rieske_2Fe-2S_sf"/>
</dbReference>
<feature type="domain" description="Rieske" evidence="5">
    <location>
        <begin position="3"/>
        <end position="97"/>
    </location>
</feature>
<keyword evidence="2" id="KW-0479">Metal-binding</keyword>
<evidence type="ECO:0000256" key="4">
    <source>
        <dbReference type="ARBA" id="ARBA00023014"/>
    </source>
</evidence>
<dbReference type="EMBL" id="CP158373">
    <property type="protein sequence ID" value="XBY66213.1"/>
    <property type="molecule type" value="Genomic_DNA"/>
</dbReference>
<dbReference type="Pfam" id="PF00355">
    <property type="entry name" value="Rieske"/>
    <property type="match status" value="1"/>
</dbReference>
<keyword evidence="1" id="KW-0001">2Fe-2S</keyword>
<evidence type="ECO:0000256" key="3">
    <source>
        <dbReference type="ARBA" id="ARBA00023004"/>
    </source>
</evidence>
<dbReference type="GO" id="GO:0046872">
    <property type="term" value="F:metal ion binding"/>
    <property type="evidence" value="ECO:0007669"/>
    <property type="project" value="UniProtKB-KW"/>
</dbReference>
<gene>
    <name evidence="6" type="ORF">ABS648_10775</name>
</gene>
<dbReference type="RefSeq" id="WP_081711524.1">
    <property type="nucleotide sequence ID" value="NZ_CP158373.1"/>
</dbReference>
<dbReference type="AlphaFoldDB" id="A0AAU7YB38"/>
<proteinExistence type="predicted"/>
<protein>
    <submittedName>
        <fullName evidence="6">Rieske (2Fe-2S) protein</fullName>
    </submittedName>
</protein>
<dbReference type="CDD" id="cd03467">
    <property type="entry name" value="Rieske"/>
    <property type="match status" value="1"/>
</dbReference>
<reference evidence="6" key="1">
    <citation type="submission" date="2023-08" db="EMBL/GenBank/DDBJ databases">
        <title>Increased levels of nutrients transform a symbiont into a lethal pathobiont.</title>
        <authorList>
            <person name="Lachnit T."/>
            <person name="Ulrich L."/>
            <person name="Willmer F.M."/>
            <person name="Hasenbein T."/>
            <person name="Steiner L.X."/>
            <person name="Wolters M."/>
            <person name="Herbst E.M."/>
            <person name="Deines P."/>
        </authorList>
    </citation>
    <scope>NUCLEOTIDE SEQUENCE</scope>
    <source>
        <strain evidence="6">T3</strain>
    </source>
</reference>
<dbReference type="SUPFAM" id="SSF50022">
    <property type="entry name" value="ISP domain"/>
    <property type="match status" value="1"/>
</dbReference>
<sequence>MFIALERLINLQDGYRGTFQVQGRQLLLIVVDQQAILLENRCPHRGAPLHNGTLEGRVLRCSRHGIAFDLDSGRALDAACSPLLRLTLAYDGDRVGLDL</sequence>
<accession>A0AAU7YB38</accession>
<keyword evidence="4" id="KW-0411">Iron-sulfur</keyword>
<dbReference type="GO" id="GO:0051537">
    <property type="term" value="F:2 iron, 2 sulfur cluster binding"/>
    <property type="evidence" value="ECO:0007669"/>
    <property type="project" value="UniProtKB-KW"/>
</dbReference>